<dbReference type="EMBL" id="CM041539">
    <property type="protein sequence ID" value="KAI3368059.1"/>
    <property type="molecule type" value="Genomic_DNA"/>
</dbReference>
<organism evidence="1 2">
    <name type="scientific">Scortum barcoo</name>
    <name type="common">barcoo grunter</name>
    <dbReference type="NCBI Taxonomy" id="214431"/>
    <lineage>
        <taxon>Eukaryota</taxon>
        <taxon>Metazoa</taxon>
        <taxon>Chordata</taxon>
        <taxon>Craniata</taxon>
        <taxon>Vertebrata</taxon>
        <taxon>Euteleostomi</taxon>
        <taxon>Actinopterygii</taxon>
        <taxon>Neopterygii</taxon>
        <taxon>Teleostei</taxon>
        <taxon>Neoteleostei</taxon>
        <taxon>Acanthomorphata</taxon>
        <taxon>Eupercaria</taxon>
        <taxon>Centrarchiformes</taxon>
        <taxon>Terapontoidei</taxon>
        <taxon>Terapontidae</taxon>
        <taxon>Scortum</taxon>
    </lineage>
</organism>
<comment type="caution">
    <text evidence="1">The sequence shown here is derived from an EMBL/GenBank/DDBJ whole genome shotgun (WGS) entry which is preliminary data.</text>
</comment>
<evidence type="ECO:0000313" key="1">
    <source>
        <dbReference type="EMBL" id="KAI3368059.1"/>
    </source>
</evidence>
<gene>
    <name evidence="1" type="ORF">L3Q82_026878</name>
</gene>
<dbReference type="Proteomes" id="UP000831701">
    <property type="component" value="Chromosome 9"/>
</dbReference>
<name>A0ACB8WJT7_9TELE</name>
<proteinExistence type="predicted"/>
<protein>
    <submittedName>
        <fullName evidence="1">Uncharacterized protein</fullName>
    </submittedName>
</protein>
<sequence length="157" mass="16894">MTLSPSGPCSLPPLSLSTLAASKLWTQGLSGACRGRQPPNPVVDTGSQASQQPGCSPGGKNSGSGRSSVRPWRRNYRLALKKFWQTVQCLRRGKQRSENSLQCGGGAVDLNWGHCRMVEGILQEDLLNPTDMPSTEEAEAEGLSEMDSSKPKPKSLR</sequence>
<reference evidence="1" key="1">
    <citation type="submission" date="2022-04" db="EMBL/GenBank/DDBJ databases">
        <title>Jade perch genome.</title>
        <authorList>
            <person name="Chao B."/>
        </authorList>
    </citation>
    <scope>NUCLEOTIDE SEQUENCE</scope>
    <source>
        <strain evidence="1">CB-2022</strain>
    </source>
</reference>
<accession>A0ACB8WJT7</accession>
<evidence type="ECO:0000313" key="2">
    <source>
        <dbReference type="Proteomes" id="UP000831701"/>
    </source>
</evidence>
<keyword evidence="2" id="KW-1185">Reference proteome</keyword>